<dbReference type="OrthoDB" id="3039066at2759"/>
<evidence type="ECO:0000313" key="3">
    <source>
        <dbReference type="Proteomes" id="UP000076154"/>
    </source>
</evidence>
<feature type="transmembrane region" description="Helical" evidence="1">
    <location>
        <begin position="24"/>
        <end position="45"/>
    </location>
</feature>
<proteinExistence type="predicted"/>
<reference evidence="2" key="1">
    <citation type="submission" date="2018-04" db="EMBL/GenBank/DDBJ databases">
        <title>Whole genome sequencing of Hypsizygus marmoreus.</title>
        <authorList>
            <person name="Choi I.-G."/>
            <person name="Min B."/>
            <person name="Kim J.-G."/>
            <person name="Kim S."/>
            <person name="Oh Y.-L."/>
            <person name="Kong W.-S."/>
            <person name="Park H."/>
            <person name="Jeong J."/>
            <person name="Song E.-S."/>
        </authorList>
    </citation>
    <scope>NUCLEOTIDE SEQUENCE [LARGE SCALE GENOMIC DNA]</scope>
    <source>
        <strain evidence="2">51987-8</strain>
    </source>
</reference>
<dbReference type="AlphaFoldDB" id="A0A369K6B4"/>
<sequence length="152" mass="16931">MPSPHAAYVQHPCTEVDLVLPPLLAFYAPGMSLSILFKLILMFSISEAMLPIPPFLGQGSAYWAAIFSKIKQLELLWDAWKPSKTLDQMTISGMWDCYNTGEAVLNSEGMPTGMKPPLRLVEQYFKSDWWKGSAVSSPLTEMPCNLSDMPVT</sequence>
<keyword evidence="1" id="KW-1133">Transmembrane helix</keyword>
<evidence type="ECO:0000313" key="2">
    <source>
        <dbReference type="EMBL" id="RDB30159.1"/>
    </source>
</evidence>
<dbReference type="EMBL" id="LUEZ02000007">
    <property type="protein sequence ID" value="RDB30159.1"/>
    <property type="molecule type" value="Genomic_DNA"/>
</dbReference>
<keyword evidence="1" id="KW-0472">Membrane</keyword>
<gene>
    <name evidence="2" type="ORF">Hypma_012342</name>
</gene>
<protein>
    <submittedName>
        <fullName evidence="2">Uncharacterized protein</fullName>
    </submittedName>
</protein>
<accession>A0A369K6B4</accession>
<keyword evidence="1" id="KW-0812">Transmembrane</keyword>
<keyword evidence="3" id="KW-1185">Reference proteome</keyword>
<comment type="caution">
    <text evidence="2">The sequence shown here is derived from an EMBL/GenBank/DDBJ whole genome shotgun (WGS) entry which is preliminary data.</text>
</comment>
<evidence type="ECO:0000256" key="1">
    <source>
        <dbReference type="SAM" id="Phobius"/>
    </source>
</evidence>
<organism evidence="2 3">
    <name type="scientific">Hypsizygus marmoreus</name>
    <name type="common">White beech mushroom</name>
    <name type="synonym">Agaricus marmoreus</name>
    <dbReference type="NCBI Taxonomy" id="39966"/>
    <lineage>
        <taxon>Eukaryota</taxon>
        <taxon>Fungi</taxon>
        <taxon>Dikarya</taxon>
        <taxon>Basidiomycota</taxon>
        <taxon>Agaricomycotina</taxon>
        <taxon>Agaricomycetes</taxon>
        <taxon>Agaricomycetidae</taxon>
        <taxon>Agaricales</taxon>
        <taxon>Tricholomatineae</taxon>
        <taxon>Lyophyllaceae</taxon>
        <taxon>Hypsizygus</taxon>
    </lineage>
</organism>
<name>A0A369K6B4_HYPMA</name>
<dbReference type="InParanoid" id="A0A369K6B4"/>
<dbReference type="Proteomes" id="UP000076154">
    <property type="component" value="Unassembled WGS sequence"/>
</dbReference>